<comment type="caution">
    <text evidence="3">The sequence shown here is derived from an EMBL/GenBank/DDBJ whole genome shotgun (WGS) entry which is preliminary data.</text>
</comment>
<evidence type="ECO:0000313" key="5">
    <source>
        <dbReference type="Proteomes" id="UP000655994"/>
    </source>
</evidence>
<gene>
    <name evidence="2" type="ORF">JHC10_09630</name>
    <name evidence="3" type="ORF">JHC11_05950</name>
</gene>
<proteinExistence type="predicted"/>
<dbReference type="Proteomes" id="UP000621390">
    <property type="component" value="Unassembled WGS sequence"/>
</dbReference>
<evidence type="ECO:0000313" key="2">
    <source>
        <dbReference type="EMBL" id="MBJ7267195.1"/>
    </source>
</evidence>
<dbReference type="Proteomes" id="UP000655994">
    <property type="component" value="Unassembled WGS sequence"/>
</dbReference>
<dbReference type="EMBL" id="JAEMOP010000002">
    <property type="protein sequence ID" value="MBJ7315532.1"/>
    <property type="molecule type" value="Genomic_DNA"/>
</dbReference>
<sequence length="57" mass="6614">MTRYFFIIPLLLSLLWLLYLRANGWSIKQGYKGFVYIAVISAVIAAFYTAMMFLTGR</sequence>
<protein>
    <submittedName>
        <fullName evidence="3">Uncharacterized protein</fullName>
    </submittedName>
</protein>
<keyword evidence="1" id="KW-1133">Transmembrane helix</keyword>
<accession>A0A8I1GAR8</accession>
<dbReference type="AlphaFoldDB" id="A0A8I1GAR8"/>
<keyword evidence="1" id="KW-0472">Membrane</keyword>
<feature type="transmembrane region" description="Helical" evidence="1">
    <location>
        <begin position="34"/>
        <end position="54"/>
    </location>
</feature>
<evidence type="ECO:0000313" key="4">
    <source>
        <dbReference type="Proteomes" id="UP000621390"/>
    </source>
</evidence>
<keyword evidence="5" id="KW-1185">Reference proteome</keyword>
<dbReference type="GeneID" id="78252436"/>
<dbReference type="EMBL" id="JAEMOS010000029">
    <property type="protein sequence ID" value="MBJ7267195.1"/>
    <property type="molecule type" value="Genomic_DNA"/>
</dbReference>
<dbReference type="RefSeq" id="WP_167336995.1">
    <property type="nucleotide sequence ID" value="NZ_CAXAWT010000002.1"/>
</dbReference>
<keyword evidence="1" id="KW-0812">Transmembrane</keyword>
<evidence type="ECO:0000256" key="1">
    <source>
        <dbReference type="SAM" id="Phobius"/>
    </source>
</evidence>
<name>A0A8I1GAR8_9GAMM</name>
<evidence type="ECO:0000313" key="3">
    <source>
        <dbReference type="EMBL" id="MBJ7315532.1"/>
    </source>
</evidence>
<organism evidence="3 4">
    <name type="scientific">Idiomarina abyssalis</name>
    <dbReference type="NCBI Taxonomy" id="86102"/>
    <lineage>
        <taxon>Bacteria</taxon>
        <taxon>Pseudomonadati</taxon>
        <taxon>Pseudomonadota</taxon>
        <taxon>Gammaproteobacteria</taxon>
        <taxon>Alteromonadales</taxon>
        <taxon>Idiomarinaceae</taxon>
        <taxon>Idiomarina</taxon>
    </lineage>
</organism>
<reference evidence="3 5" key="1">
    <citation type="submission" date="2020-09" db="EMBL/GenBank/DDBJ databases">
        <title>Draft Genomes of Bacterial Isolates from North Pond Shallow Sediments.</title>
        <authorList>
            <person name="Kiel Reese B."/>
            <person name="Mullis M."/>
            <person name="Weisend R.E."/>
        </authorList>
    </citation>
    <scope>NUCLEOTIDE SEQUENCE</scope>
    <source>
        <strain evidence="3">KJE-2</strain>
        <strain evidence="2 5">KJE-3</strain>
    </source>
</reference>